<reference evidence="3" key="1">
    <citation type="submission" date="2017-01" db="EMBL/GenBank/DDBJ databases">
        <authorList>
            <person name="Varghese N."/>
            <person name="Submissions S."/>
        </authorList>
    </citation>
    <scope>NUCLEOTIDE SEQUENCE [LARGE SCALE GENOMIC DNA]</scope>
    <source>
        <strain evidence="3">ATCC 12950</strain>
    </source>
</reference>
<protein>
    <submittedName>
        <fullName evidence="2">Uncharacterized protein</fullName>
    </submittedName>
</protein>
<evidence type="ECO:0000313" key="2">
    <source>
        <dbReference type="EMBL" id="SIS18345.1"/>
    </source>
</evidence>
<evidence type="ECO:0000313" key="3">
    <source>
        <dbReference type="Proteomes" id="UP000186096"/>
    </source>
</evidence>
<dbReference type="EMBL" id="FTNI01000035">
    <property type="protein sequence ID" value="SIS18345.1"/>
    <property type="molecule type" value="Genomic_DNA"/>
</dbReference>
<name>A0A1N7H0J6_9ACTN</name>
<feature type="compositionally biased region" description="Basic and acidic residues" evidence="1">
    <location>
        <begin position="33"/>
        <end position="48"/>
    </location>
</feature>
<sequence>MRREDDRYIDTEDEPDIAGEWTPSATDPPNAEPDDKNPDERWDKPTEV</sequence>
<organism evidence="2 3">
    <name type="scientific">Microbispora rosea</name>
    <dbReference type="NCBI Taxonomy" id="58117"/>
    <lineage>
        <taxon>Bacteria</taxon>
        <taxon>Bacillati</taxon>
        <taxon>Actinomycetota</taxon>
        <taxon>Actinomycetes</taxon>
        <taxon>Streptosporangiales</taxon>
        <taxon>Streptosporangiaceae</taxon>
        <taxon>Microbispora</taxon>
    </lineage>
</organism>
<proteinExistence type="predicted"/>
<dbReference type="AlphaFoldDB" id="A0A1N7H0J6"/>
<evidence type="ECO:0000256" key="1">
    <source>
        <dbReference type="SAM" id="MobiDB-lite"/>
    </source>
</evidence>
<keyword evidence="3" id="KW-1185">Reference proteome</keyword>
<feature type="compositionally biased region" description="Basic and acidic residues" evidence="1">
    <location>
        <begin position="1"/>
        <end position="10"/>
    </location>
</feature>
<gene>
    <name evidence="2" type="ORF">SAMN05421833_13517</name>
</gene>
<feature type="region of interest" description="Disordered" evidence="1">
    <location>
        <begin position="1"/>
        <end position="48"/>
    </location>
</feature>
<dbReference type="Proteomes" id="UP000186096">
    <property type="component" value="Unassembled WGS sequence"/>
</dbReference>
<accession>A0A1N7H0J6</accession>
<dbReference type="OrthoDB" id="3544016at2"/>
<dbReference type="STRING" id="58117.SAMN05421833_13517"/>
<dbReference type="RefSeq" id="WP_159454895.1">
    <property type="nucleotide sequence ID" value="NZ_FTNI01000035.1"/>
</dbReference>